<dbReference type="Proteomes" id="UP000460666">
    <property type="component" value="Unassembled WGS sequence"/>
</dbReference>
<dbReference type="EMBL" id="VWEQ01000013">
    <property type="protein sequence ID" value="KAA4751018.1"/>
    <property type="molecule type" value="Genomic_DNA"/>
</dbReference>
<evidence type="ECO:0000313" key="1">
    <source>
        <dbReference type="EMBL" id="KAA4751018.1"/>
    </source>
</evidence>
<evidence type="ECO:0000313" key="3">
    <source>
        <dbReference type="EMBL" id="KAA5172396.1"/>
    </source>
</evidence>
<organism evidence="6 8">
    <name type="scientific">Bacteroides fragilis</name>
    <dbReference type="NCBI Taxonomy" id="817"/>
    <lineage>
        <taxon>Bacteria</taxon>
        <taxon>Pseudomonadati</taxon>
        <taxon>Bacteroidota</taxon>
        <taxon>Bacteroidia</taxon>
        <taxon>Bacteroidales</taxon>
        <taxon>Bacteroidaceae</taxon>
        <taxon>Bacteroides</taxon>
    </lineage>
</organism>
<evidence type="ECO:0000313" key="2">
    <source>
        <dbReference type="EMBL" id="KAA4991513.1"/>
    </source>
</evidence>
<evidence type="ECO:0000313" key="12">
    <source>
        <dbReference type="Proteomes" id="UP000479773"/>
    </source>
</evidence>
<evidence type="ECO:0000313" key="8">
    <source>
        <dbReference type="Proteomes" id="UP000318041"/>
    </source>
</evidence>
<reference evidence="5 9" key="2">
    <citation type="submission" date="2019-07" db="EMBL/GenBank/DDBJ databases">
        <title>Genome Sequencing of Bacteroides fragilis.</title>
        <authorList>
            <person name="Pinto K.M."/>
            <person name="Ruoff K.L."/>
            <person name="Price C.E."/>
            <person name="Valls R.A."/>
            <person name="O'Toole G.A."/>
        </authorList>
    </citation>
    <scope>NUCLEOTIDE SEQUENCE [LARGE SCALE GENOMIC DNA]</scope>
    <source>
        <strain evidence="5 9">AD135F_3B</strain>
    </source>
</reference>
<evidence type="ECO:0000313" key="9">
    <source>
        <dbReference type="Proteomes" id="UP000319026"/>
    </source>
</evidence>
<reference evidence="4 7" key="3">
    <citation type="submission" date="2019-07" db="EMBL/GenBank/DDBJ databases">
        <title>Genome sequencing of Bacteroides fragilis.</title>
        <authorList>
            <person name="Galasyn E.V."/>
            <person name="Ruoff K.L."/>
            <person name="Price C.E."/>
            <person name="Valls R.A."/>
            <person name="O'Toole G.A."/>
        </authorList>
    </citation>
    <scope>NUCLEOTIDE SEQUENCE [LARGE SCALE GENOMIC DNA]</scope>
    <source>
        <strain evidence="4 7">AD135F_1B</strain>
    </source>
</reference>
<dbReference type="EMBL" id="VWAW01000012">
    <property type="protein sequence ID" value="KAA5172396.1"/>
    <property type="molecule type" value="Genomic_DNA"/>
</dbReference>
<dbReference type="EMBL" id="VOHV01000001">
    <property type="protein sequence ID" value="TWV44212.1"/>
    <property type="molecule type" value="Genomic_DNA"/>
</dbReference>
<sequence>MIYKVKNSVISLILCQYTKVERTIYLINRLFCYNDGLSYDLETAASNFPSLLAQYPGFCVRLGFINRTFSGMGNTVV</sequence>
<gene>
    <name evidence="3" type="ORF">F2Z29_15115</name>
    <name evidence="2" type="ORF">F2Z89_21310</name>
    <name evidence="1" type="ORF">F3B44_14595</name>
    <name evidence="5" type="ORF">FSA03_03070</name>
    <name evidence="4" type="ORF">FSA06_03070</name>
    <name evidence="6" type="ORF">FSA08_02350</name>
</gene>
<dbReference type="Proteomes" id="UP000315444">
    <property type="component" value="Unassembled WGS sequence"/>
</dbReference>
<dbReference type="EMBL" id="VOHY01000002">
    <property type="protein sequence ID" value="TWV78670.1"/>
    <property type="molecule type" value="Genomic_DNA"/>
</dbReference>
<name>A0A5C6LK13_BACFG</name>
<protein>
    <submittedName>
        <fullName evidence="6">Uncharacterized protein</fullName>
    </submittedName>
</protein>
<evidence type="ECO:0000313" key="5">
    <source>
        <dbReference type="EMBL" id="TWV52585.1"/>
    </source>
</evidence>
<dbReference type="AlphaFoldDB" id="A0A5C6LK13"/>
<dbReference type="Proteomes" id="UP000436803">
    <property type="component" value="Unassembled WGS sequence"/>
</dbReference>
<dbReference type="EMBL" id="VWCJ01000024">
    <property type="protein sequence ID" value="KAA4991513.1"/>
    <property type="molecule type" value="Genomic_DNA"/>
</dbReference>
<proteinExistence type="predicted"/>
<comment type="caution">
    <text evidence="6">The sequence shown here is derived from an EMBL/GenBank/DDBJ whole genome shotgun (WGS) entry which is preliminary data.</text>
</comment>
<dbReference type="Proteomes" id="UP000318041">
    <property type="component" value="Unassembled WGS sequence"/>
</dbReference>
<evidence type="ECO:0000313" key="11">
    <source>
        <dbReference type="Proteomes" id="UP000460666"/>
    </source>
</evidence>
<dbReference type="Proteomes" id="UP000479773">
    <property type="component" value="Unassembled WGS sequence"/>
</dbReference>
<reference evidence="10 11" key="1">
    <citation type="journal article" date="2019" name="Nat. Med.">
        <title>A library of human gut bacterial isolates paired with longitudinal multiomics data enables mechanistic microbiome research.</title>
        <authorList>
            <person name="Poyet M."/>
            <person name="Groussin M."/>
            <person name="Gibbons S.M."/>
            <person name="Avila-Pacheco J."/>
            <person name="Jiang X."/>
            <person name="Kearney S.M."/>
            <person name="Perrotta A.R."/>
            <person name="Berdy B."/>
            <person name="Zhao S."/>
            <person name="Lieberman T.D."/>
            <person name="Swanson P.K."/>
            <person name="Smith M."/>
            <person name="Roesemann S."/>
            <person name="Alexander J.E."/>
            <person name="Rich S.A."/>
            <person name="Livny J."/>
            <person name="Vlamakis H."/>
            <person name="Clish C."/>
            <person name="Bullock K."/>
            <person name="Deik A."/>
            <person name="Scott J."/>
            <person name="Pierce K.A."/>
            <person name="Xavier R.J."/>
            <person name="Alm E.J."/>
        </authorList>
    </citation>
    <scope>NUCLEOTIDE SEQUENCE [LARGE SCALE GENOMIC DNA]</scope>
    <source>
        <strain evidence="1 12">BIOML-A106</strain>
        <strain evidence="2 11">BIOML-A46</strain>
        <strain evidence="3 10">BIOML-A7</strain>
    </source>
</reference>
<evidence type="ECO:0000313" key="4">
    <source>
        <dbReference type="EMBL" id="TWV44212.1"/>
    </source>
</evidence>
<evidence type="ECO:0000313" key="10">
    <source>
        <dbReference type="Proteomes" id="UP000436803"/>
    </source>
</evidence>
<dbReference type="EMBL" id="VOHT01000001">
    <property type="protein sequence ID" value="TWV52585.1"/>
    <property type="molecule type" value="Genomic_DNA"/>
</dbReference>
<evidence type="ECO:0000313" key="7">
    <source>
        <dbReference type="Proteomes" id="UP000315444"/>
    </source>
</evidence>
<accession>A0A5C6LK13</accession>
<reference evidence="6 8" key="4">
    <citation type="submission" date="2019-08" db="EMBL/GenBank/DDBJ databases">
        <title>Genome sequencing of Bacteroides fragilis Sample_iSURF_9.</title>
        <authorList>
            <person name="Chandler J.E."/>
            <person name="Ruoff K.L."/>
            <person name="Price C.E."/>
            <person name="Valls R.A."/>
            <person name="O'Toole G.A."/>
        </authorList>
    </citation>
    <scope>NUCLEOTIDE SEQUENCE [LARGE SCALE GENOMIC DNA]</scope>
    <source>
        <strain evidence="6 8">CFPLTA004_1B</strain>
    </source>
</reference>
<evidence type="ECO:0000313" key="6">
    <source>
        <dbReference type="EMBL" id="TWV78670.1"/>
    </source>
</evidence>
<dbReference type="Proteomes" id="UP000319026">
    <property type="component" value="Unassembled WGS sequence"/>
</dbReference>